<dbReference type="RefSeq" id="WP_114619896.1">
    <property type="nucleotide sequence ID" value="NZ_PPTP01000001.1"/>
</dbReference>
<protein>
    <submittedName>
        <fullName evidence="2">Uncharacterized protein</fullName>
    </submittedName>
</protein>
<evidence type="ECO:0000313" key="3">
    <source>
        <dbReference type="Proteomes" id="UP000253792"/>
    </source>
</evidence>
<accession>A0A369LFC8</accession>
<gene>
    <name evidence="2" type="ORF">C1880_00520</name>
</gene>
<evidence type="ECO:0000256" key="1">
    <source>
        <dbReference type="SAM" id="MobiDB-lite"/>
    </source>
</evidence>
<proteinExistence type="predicted"/>
<reference evidence="2 3" key="1">
    <citation type="journal article" date="2018" name="Elife">
        <title>Discovery and characterization of a prevalent human gut bacterial enzyme sufficient for the inactivation of a family of plant toxins.</title>
        <authorList>
            <person name="Koppel N."/>
            <person name="Bisanz J.E."/>
            <person name="Pandelia M.E."/>
            <person name="Turnbaugh P.J."/>
            <person name="Balskus E.P."/>
        </authorList>
    </citation>
    <scope>NUCLEOTIDE SEQUENCE [LARGE SCALE GENOMIC DNA]</scope>
    <source>
        <strain evidence="3">anaerobia AP69FAA</strain>
    </source>
</reference>
<dbReference type="AlphaFoldDB" id="A0A369LFC8"/>
<name>A0A369LFC8_9ACTN</name>
<dbReference type="EMBL" id="PPTP01000001">
    <property type="protein sequence ID" value="RDB57347.1"/>
    <property type="molecule type" value="Genomic_DNA"/>
</dbReference>
<sequence length="291" mass="32242">MFKTCSDPDFNWVHCLCDSATWVVKEPGKPIGFFYSRLFDDALSPSGLGFAVDAFRIDEDGTLDDFYSDILWDYGAADELIAAYPNKFNCVVRCDGLNPYDIPTSWSQDKGERYRARDTVLAAVDMLTDEADEAGIDACPEFYRNDYISMYLKTQGLGERVKVGGAEALRFSVVSTDCSCGDDEKGDFETLGEAMRAAKRLVDVEGYEGAAVYDRKQEAWCAGCNVATVMDMNGPASVTHPFWTITCEAEKREPAQRAAAIERAQAFDHAKDAAARTARPSGAHYRPRRAQ</sequence>
<dbReference type="OrthoDB" id="3199443at2"/>
<dbReference type="Proteomes" id="UP000253792">
    <property type="component" value="Unassembled WGS sequence"/>
</dbReference>
<feature type="region of interest" description="Disordered" evidence="1">
    <location>
        <begin position="268"/>
        <end position="291"/>
    </location>
</feature>
<evidence type="ECO:0000313" key="2">
    <source>
        <dbReference type="EMBL" id="RDB57347.1"/>
    </source>
</evidence>
<keyword evidence="3" id="KW-1185">Reference proteome</keyword>
<comment type="caution">
    <text evidence="2">The sequence shown here is derived from an EMBL/GenBank/DDBJ whole genome shotgun (WGS) entry which is preliminary data.</text>
</comment>
<organism evidence="2 3">
    <name type="scientific">Senegalimassilia anaerobia</name>
    <dbReference type="NCBI Taxonomy" id="1473216"/>
    <lineage>
        <taxon>Bacteria</taxon>
        <taxon>Bacillati</taxon>
        <taxon>Actinomycetota</taxon>
        <taxon>Coriobacteriia</taxon>
        <taxon>Coriobacteriales</taxon>
        <taxon>Coriobacteriaceae</taxon>
        <taxon>Senegalimassilia</taxon>
    </lineage>
</organism>